<accession>A0ABD5U4L8</accession>
<feature type="domain" description="SHOCT" evidence="3">
    <location>
        <begin position="109"/>
        <end position="136"/>
    </location>
</feature>
<evidence type="ECO:0000313" key="5">
    <source>
        <dbReference type="Proteomes" id="UP001596406"/>
    </source>
</evidence>
<reference evidence="4 5" key="1">
    <citation type="journal article" date="2019" name="Int. J. Syst. Evol. Microbiol.">
        <title>The Global Catalogue of Microorganisms (GCM) 10K type strain sequencing project: providing services to taxonomists for standard genome sequencing and annotation.</title>
        <authorList>
            <consortium name="The Broad Institute Genomics Platform"/>
            <consortium name="The Broad Institute Genome Sequencing Center for Infectious Disease"/>
            <person name="Wu L."/>
            <person name="Ma J."/>
        </authorList>
    </citation>
    <scope>NUCLEOTIDE SEQUENCE [LARGE SCALE GENOMIC DNA]</scope>
    <source>
        <strain evidence="4 5">PSRA2</strain>
    </source>
</reference>
<dbReference type="AlphaFoldDB" id="A0ABD5U4L8"/>
<dbReference type="RefSeq" id="WP_304446975.1">
    <property type="nucleotide sequence ID" value="NZ_JARRAH010000001.1"/>
</dbReference>
<comment type="caution">
    <text evidence="4">The sequence shown here is derived from an EMBL/GenBank/DDBJ whole genome shotgun (WGS) entry which is preliminary data.</text>
</comment>
<name>A0ABD5U4L8_9EURY</name>
<protein>
    <submittedName>
        <fullName evidence="4">SHOCT domain-containing protein</fullName>
    </submittedName>
</protein>
<dbReference type="Proteomes" id="UP001596406">
    <property type="component" value="Unassembled WGS sequence"/>
</dbReference>
<keyword evidence="2" id="KW-0472">Membrane</keyword>
<sequence length="167" mass="19131">MDDDGPLARLRENATGVATTLVTGLWLAGLFTGQEWWLAALIVGYVVVIPIVAMLFGDEEDRAEWWDEEDTDWWGGVGDWFGTGRGDERTDEDHVDASTRDASVPDDETPLETLRRRYAAGELTDAQFERKLDRLLSTDTLENAEDDRARRLKREREREAERERESE</sequence>
<dbReference type="Pfam" id="PF09851">
    <property type="entry name" value="SHOCT"/>
    <property type="match status" value="1"/>
</dbReference>
<keyword evidence="2" id="KW-0812">Transmembrane</keyword>
<evidence type="ECO:0000313" key="4">
    <source>
        <dbReference type="EMBL" id="MFC6835268.1"/>
    </source>
</evidence>
<feature type="compositionally biased region" description="Basic and acidic residues" evidence="1">
    <location>
        <begin position="85"/>
        <end position="99"/>
    </location>
</feature>
<dbReference type="InterPro" id="IPR018649">
    <property type="entry name" value="SHOCT"/>
</dbReference>
<evidence type="ECO:0000256" key="2">
    <source>
        <dbReference type="SAM" id="Phobius"/>
    </source>
</evidence>
<keyword evidence="2" id="KW-1133">Transmembrane helix</keyword>
<dbReference type="EMBL" id="JBHSXM010000001">
    <property type="protein sequence ID" value="MFC6835268.1"/>
    <property type="molecule type" value="Genomic_DNA"/>
</dbReference>
<evidence type="ECO:0000259" key="3">
    <source>
        <dbReference type="Pfam" id="PF09851"/>
    </source>
</evidence>
<feature type="region of interest" description="Disordered" evidence="1">
    <location>
        <begin position="76"/>
        <end position="109"/>
    </location>
</feature>
<feature type="transmembrane region" description="Helical" evidence="2">
    <location>
        <begin position="36"/>
        <end position="56"/>
    </location>
</feature>
<organism evidence="4 5">
    <name type="scientific">Halomarina ordinaria</name>
    <dbReference type="NCBI Taxonomy" id="3033939"/>
    <lineage>
        <taxon>Archaea</taxon>
        <taxon>Methanobacteriati</taxon>
        <taxon>Methanobacteriota</taxon>
        <taxon>Stenosarchaea group</taxon>
        <taxon>Halobacteria</taxon>
        <taxon>Halobacteriales</taxon>
        <taxon>Natronomonadaceae</taxon>
        <taxon>Halomarina</taxon>
    </lineage>
</organism>
<keyword evidence="5" id="KW-1185">Reference proteome</keyword>
<feature type="region of interest" description="Disordered" evidence="1">
    <location>
        <begin position="146"/>
        <end position="167"/>
    </location>
</feature>
<evidence type="ECO:0000256" key="1">
    <source>
        <dbReference type="SAM" id="MobiDB-lite"/>
    </source>
</evidence>
<gene>
    <name evidence="4" type="ORF">ACFQHK_01945</name>
</gene>
<proteinExistence type="predicted"/>